<dbReference type="PANTHER" id="PTHR23294">
    <property type="entry name" value="ET TRANSLATION PRODUCT-RELATED"/>
    <property type="match status" value="1"/>
</dbReference>
<comment type="subcellular location">
    <subcellularLocation>
        <location evidence="1">Membrane</location>
        <topology evidence="1">Multi-pass membrane protein</topology>
    </subcellularLocation>
</comment>
<evidence type="ECO:0000256" key="4">
    <source>
        <dbReference type="ARBA" id="ARBA00023136"/>
    </source>
</evidence>
<sequence length="463" mass="51473">MAHQPEKVPLQLRTHDTGPRGREPPRDDALIPLGWKYKQFFGLPYYASPQVQLVLVAFICFLCPGMFNAVNGLGGGGQAFDESSASSDSNSALYATFAVVGFFAGTITNTLGIKFALGFGGIGYSVYISAYLCYNHTFNYGYIVFAGFFLGCCAGVLWSAQGQIMMSYPNEASKGRYISWFWAIFNLGGVIGSLVPLAQNIHNTSSDRVSDGTYIGFLCLTFAGALLAWTLVDAKHIVRMDGSRIILMKNPTWKTELLGLWETIFTDPYILCLFPMFFASNWFYTYQFNDVNLAQFNTRTRALNNTLYWLAQIAGSGVFGFALDINRIRRTTRAILAWAALLVLTFAIWGGGFMGAMTNNGRKLANFAGFYKGIQSAGAAIIWRLDGLENAPEYMTLFISNWVLLAGSLVIAAPVMFWKIRDTVSLEDDLRFTDETIDDIVPQQHQHRKMKSIDSDTSYQDRA</sequence>
<keyword evidence="4 6" id="KW-0472">Membrane</keyword>
<evidence type="ECO:0000256" key="1">
    <source>
        <dbReference type="ARBA" id="ARBA00004141"/>
    </source>
</evidence>
<feature type="transmembrane region" description="Helical" evidence="6">
    <location>
        <begin position="180"/>
        <end position="201"/>
    </location>
</feature>
<organism evidence="7 8">
    <name type="scientific">Pseudocercospora fuligena</name>
    <dbReference type="NCBI Taxonomy" id="685502"/>
    <lineage>
        <taxon>Eukaryota</taxon>
        <taxon>Fungi</taxon>
        <taxon>Dikarya</taxon>
        <taxon>Ascomycota</taxon>
        <taxon>Pezizomycotina</taxon>
        <taxon>Dothideomycetes</taxon>
        <taxon>Dothideomycetidae</taxon>
        <taxon>Mycosphaerellales</taxon>
        <taxon>Mycosphaerellaceae</taxon>
        <taxon>Pseudocercospora</taxon>
    </lineage>
</organism>
<comment type="caution">
    <text evidence="7">The sequence shown here is derived from an EMBL/GenBank/DDBJ whole genome shotgun (WGS) entry which is preliminary data.</text>
</comment>
<evidence type="ECO:0000256" key="6">
    <source>
        <dbReference type="SAM" id="Phobius"/>
    </source>
</evidence>
<accession>A0A8H6RMT6</accession>
<evidence type="ECO:0000256" key="2">
    <source>
        <dbReference type="ARBA" id="ARBA00022692"/>
    </source>
</evidence>
<keyword evidence="2 6" id="KW-0812">Transmembrane</keyword>
<proteinExistence type="predicted"/>
<dbReference type="OrthoDB" id="196103at2759"/>
<dbReference type="InterPro" id="IPR010291">
    <property type="entry name" value="Ion_channel_UNC-93"/>
</dbReference>
<evidence type="ECO:0000256" key="5">
    <source>
        <dbReference type="SAM" id="MobiDB-lite"/>
    </source>
</evidence>
<keyword evidence="3 6" id="KW-1133">Transmembrane helix</keyword>
<feature type="region of interest" description="Disordered" evidence="5">
    <location>
        <begin position="443"/>
        <end position="463"/>
    </location>
</feature>
<feature type="transmembrane region" description="Helical" evidence="6">
    <location>
        <begin position="268"/>
        <end position="286"/>
    </location>
</feature>
<dbReference type="Proteomes" id="UP000660729">
    <property type="component" value="Unassembled WGS sequence"/>
</dbReference>
<feature type="compositionally biased region" description="Basic and acidic residues" evidence="5">
    <location>
        <begin position="13"/>
        <end position="26"/>
    </location>
</feature>
<dbReference type="Gene3D" id="1.20.1250.20">
    <property type="entry name" value="MFS general substrate transporter like domains"/>
    <property type="match status" value="1"/>
</dbReference>
<evidence type="ECO:0000256" key="3">
    <source>
        <dbReference type="ARBA" id="ARBA00022989"/>
    </source>
</evidence>
<feature type="compositionally biased region" description="Basic and acidic residues" evidence="5">
    <location>
        <begin position="451"/>
        <end position="463"/>
    </location>
</feature>
<keyword evidence="8" id="KW-1185">Reference proteome</keyword>
<protein>
    <submittedName>
        <fullName evidence="7">UNC93-like protein</fullName>
    </submittedName>
</protein>
<dbReference type="AlphaFoldDB" id="A0A8H6RMT6"/>
<feature type="transmembrane region" description="Helical" evidence="6">
    <location>
        <begin position="115"/>
        <end position="134"/>
    </location>
</feature>
<feature type="transmembrane region" description="Helical" evidence="6">
    <location>
        <begin position="53"/>
        <end position="71"/>
    </location>
</feature>
<dbReference type="GO" id="GO:0016020">
    <property type="term" value="C:membrane"/>
    <property type="evidence" value="ECO:0007669"/>
    <property type="project" value="UniProtKB-SubCell"/>
</dbReference>
<dbReference type="InterPro" id="IPR051617">
    <property type="entry name" value="UNC-93-like_regulator"/>
</dbReference>
<dbReference type="EMBL" id="JABCIY010000082">
    <property type="protein sequence ID" value="KAF7193507.1"/>
    <property type="molecule type" value="Genomic_DNA"/>
</dbReference>
<dbReference type="SUPFAM" id="SSF103473">
    <property type="entry name" value="MFS general substrate transporter"/>
    <property type="match status" value="1"/>
</dbReference>
<feature type="transmembrane region" description="Helical" evidence="6">
    <location>
        <begin position="394"/>
        <end position="418"/>
    </location>
</feature>
<evidence type="ECO:0000313" key="7">
    <source>
        <dbReference type="EMBL" id="KAF7193507.1"/>
    </source>
</evidence>
<feature type="region of interest" description="Disordered" evidence="5">
    <location>
        <begin position="1"/>
        <end position="26"/>
    </location>
</feature>
<gene>
    <name evidence="7" type="ORF">HII31_05181</name>
</gene>
<feature type="transmembrane region" description="Helical" evidence="6">
    <location>
        <begin position="335"/>
        <end position="357"/>
    </location>
</feature>
<evidence type="ECO:0000313" key="8">
    <source>
        <dbReference type="Proteomes" id="UP000660729"/>
    </source>
</evidence>
<name>A0A8H6RMT6_9PEZI</name>
<feature type="transmembrane region" description="Helical" evidence="6">
    <location>
        <begin position="91"/>
        <end position="108"/>
    </location>
</feature>
<dbReference type="InterPro" id="IPR036259">
    <property type="entry name" value="MFS_trans_sf"/>
</dbReference>
<feature type="transmembrane region" description="Helical" evidence="6">
    <location>
        <begin position="140"/>
        <end position="160"/>
    </location>
</feature>
<dbReference type="Pfam" id="PF05978">
    <property type="entry name" value="UNC-93"/>
    <property type="match status" value="1"/>
</dbReference>
<reference evidence="7" key="1">
    <citation type="submission" date="2020-04" db="EMBL/GenBank/DDBJ databases">
        <title>Draft genome resource of the tomato pathogen Pseudocercospora fuligena.</title>
        <authorList>
            <person name="Zaccaron A."/>
        </authorList>
    </citation>
    <scope>NUCLEOTIDE SEQUENCE</scope>
    <source>
        <strain evidence="7">PF001</strain>
    </source>
</reference>
<feature type="transmembrane region" description="Helical" evidence="6">
    <location>
        <begin position="213"/>
        <end position="232"/>
    </location>
</feature>
<dbReference type="PANTHER" id="PTHR23294:SF59">
    <property type="entry name" value="UNC93-LIKE PROTEIN C922.05C"/>
    <property type="match status" value="1"/>
</dbReference>
<feature type="transmembrane region" description="Helical" evidence="6">
    <location>
        <begin position="306"/>
        <end position="323"/>
    </location>
</feature>